<dbReference type="Proteomes" id="UP000008311">
    <property type="component" value="Unassembled WGS sequence"/>
</dbReference>
<gene>
    <name evidence="1" type="ORF">RCOM_0078480</name>
</gene>
<protein>
    <submittedName>
        <fullName evidence="1">Uncharacterized protein</fullName>
    </submittedName>
</protein>
<sequence length="89" mass="10752">MVRRGREERRNIEKLREERARRNYGEENRWIVEQGELAKLIRYEEAVKKEREEEEQHTSPLLTITSFDAINHHFLHPNSSLDLKSLTHT</sequence>
<evidence type="ECO:0000313" key="2">
    <source>
        <dbReference type="Proteomes" id="UP000008311"/>
    </source>
</evidence>
<dbReference type="AlphaFoldDB" id="B9T5G3"/>
<name>B9T5G3_RICCO</name>
<reference evidence="2" key="1">
    <citation type="journal article" date="2010" name="Nat. Biotechnol.">
        <title>Draft genome sequence of the oilseed species Ricinus communis.</title>
        <authorList>
            <person name="Chan A.P."/>
            <person name="Crabtree J."/>
            <person name="Zhao Q."/>
            <person name="Lorenzi H."/>
            <person name="Orvis J."/>
            <person name="Puiu D."/>
            <person name="Melake-Berhan A."/>
            <person name="Jones K.M."/>
            <person name="Redman J."/>
            <person name="Chen G."/>
            <person name="Cahoon E.B."/>
            <person name="Gedil M."/>
            <person name="Stanke M."/>
            <person name="Haas B.J."/>
            <person name="Wortman J.R."/>
            <person name="Fraser-Liggett C.M."/>
            <person name="Ravel J."/>
            <person name="Rabinowicz P.D."/>
        </authorList>
    </citation>
    <scope>NUCLEOTIDE SEQUENCE [LARGE SCALE GENOMIC DNA]</scope>
    <source>
        <strain evidence="2">cv. Hale</strain>
    </source>
</reference>
<accession>B9T5G3</accession>
<dbReference type="EMBL" id="EQ974526">
    <property type="protein sequence ID" value="EEF28898.1"/>
    <property type="molecule type" value="Genomic_DNA"/>
</dbReference>
<proteinExistence type="predicted"/>
<evidence type="ECO:0000313" key="1">
    <source>
        <dbReference type="EMBL" id="EEF28898.1"/>
    </source>
</evidence>
<dbReference type="InParanoid" id="B9T5G3"/>
<keyword evidence="2" id="KW-1185">Reference proteome</keyword>
<organism evidence="1 2">
    <name type="scientific">Ricinus communis</name>
    <name type="common">Castor bean</name>
    <dbReference type="NCBI Taxonomy" id="3988"/>
    <lineage>
        <taxon>Eukaryota</taxon>
        <taxon>Viridiplantae</taxon>
        <taxon>Streptophyta</taxon>
        <taxon>Embryophyta</taxon>
        <taxon>Tracheophyta</taxon>
        <taxon>Spermatophyta</taxon>
        <taxon>Magnoliopsida</taxon>
        <taxon>eudicotyledons</taxon>
        <taxon>Gunneridae</taxon>
        <taxon>Pentapetalae</taxon>
        <taxon>rosids</taxon>
        <taxon>fabids</taxon>
        <taxon>Malpighiales</taxon>
        <taxon>Euphorbiaceae</taxon>
        <taxon>Acalyphoideae</taxon>
        <taxon>Acalypheae</taxon>
        <taxon>Ricinus</taxon>
    </lineage>
</organism>